<evidence type="ECO:0000313" key="1">
    <source>
        <dbReference type="EMBL" id="KAI4368177.1"/>
    </source>
</evidence>
<accession>A0ACB9QPS1</accession>
<gene>
    <name evidence="1" type="ORF">MLD38_016764</name>
</gene>
<organism evidence="1 2">
    <name type="scientific">Melastoma candidum</name>
    <dbReference type="NCBI Taxonomy" id="119954"/>
    <lineage>
        <taxon>Eukaryota</taxon>
        <taxon>Viridiplantae</taxon>
        <taxon>Streptophyta</taxon>
        <taxon>Embryophyta</taxon>
        <taxon>Tracheophyta</taxon>
        <taxon>Spermatophyta</taxon>
        <taxon>Magnoliopsida</taxon>
        <taxon>eudicotyledons</taxon>
        <taxon>Gunneridae</taxon>
        <taxon>Pentapetalae</taxon>
        <taxon>rosids</taxon>
        <taxon>malvids</taxon>
        <taxon>Myrtales</taxon>
        <taxon>Melastomataceae</taxon>
        <taxon>Melastomatoideae</taxon>
        <taxon>Melastomateae</taxon>
        <taxon>Melastoma</taxon>
    </lineage>
</organism>
<sequence>MPMHVDSPAGAPPPRPRRPNADFPGISLRAWPPAATPPQARGRQPRQSHNYDSSANALSFGFLATAILVSMFLVVAVFERFLRPADPPGVEPREVESGKPRCFPSPKMKVYDSGVSVLMPGDEVPSFIARPAPIQPPHEHRHPQPTQHPISNSTSTPSHSRMTQDGNQ</sequence>
<name>A0ACB9QPS1_9MYRT</name>
<keyword evidence="2" id="KW-1185">Reference proteome</keyword>
<dbReference type="EMBL" id="CM042884">
    <property type="protein sequence ID" value="KAI4368177.1"/>
    <property type="molecule type" value="Genomic_DNA"/>
</dbReference>
<reference evidence="2" key="1">
    <citation type="journal article" date="2023" name="Front. Plant Sci.">
        <title>Chromosomal-level genome assembly of Melastoma candidum provides insights into trichome evolution.</title>
        <authorList>
            <person name="Zhong Y."/>
            <person name="Wu W."/>
            <person name="Sun C."/>
            <person name="Zou P."/>
            <person name="Liu Y."/>
            <person name="Dai S."/>
            <person name="Zhou R."/>
        </authorList>
    </citation>
    <scope>NUCLEOTIDE SEQUENCE [LARGE SCALE GENOMIC DNA]</scope>
</reference>
<evidence type="ECO:0000313" key="2">
    <source>
        <dbReference type="Proteomes" id="UP001057402"/>
    </source>
</evidence>
<proteinExistence type="predicted"/>
<comment type="caution">
    <text evidence="1">The sequence shown here is derived from an EMBL/GenBank/DDBJ whole genome shotgun (WGS) entry which is preliminary data.</text>
</comment>
<dbReference type="Proteomes" id="UP001057402">
    <property type="component" value="Chromosome 5"/>
</dbReference>
<protein>
    <submittedName>
        <fullName evidence="1">Uncharacterized protein</fullName>
    </submittedName>
</protein>